<dbReference type="Pfam" id="PF00512">
    <property type="entry name" value="HisKA"/>
    <property type="match status" value="1"/>
</dbReference>
<dbReference type="CDD" id="cd00082">
    <property type="entry name" value="HisKA"/>
    <property type="match status" value="1"/>
</dbReference>
<evidence type="ECO:0000256" key="2">
    <source>
        <dbReference type="ARBA" id="ARBA00012438"/>
    </source>
</evidence>
<dbReference type="InterPro" id="IPR036097">
    <property type="entry name" value="HisK_dim/P_sf"/>
</dbReference>
<dbReference type="OrthoDB" id="9808408at2"/>
<dbReference type="NCBIfam" id="TIGR00229">
    <property type="entry name" value="sensory_box"/>
    <property type="match status" value="4"/>
</dbReference>
<protein>
    <recommendedName>
        <fullName evidence="2">histidine kinase</fullName>
        <ecNumber evidence="2">2.7.13.3</ecNumber>
    </recommendedName>
</protein>
<evidence type="ECO:0000313" key="9">
    <source>
        <dbReference type="EMBL" id="OEK07477.1"/>
    </source>
</evidence>
<feature type="domain" description="PAC" evidence="8">
    <location>
        <begin position="220"/>
        <end position="270"/>
    </location>
</feature>
<dbReference type="PANTHER" id="PTHR43304">
    <property type="entry name" value="PHYTOCHROME-LIKE PROTEIN CPH1"/>
    <property type="match status" value="1"/>
</dbReference>
<dbReference type="Gene3D" id="3.30.450.20">
    <property type="entry name" value="PAS domain"/>
    <property type="match status" value="6"/>
</dbReference>
<dbReference type="SMART" id="SM00091">
    <property type="entry name" value="PAS"/>
    <property type="match status" value="6"/>
</dbReference>
<feature type="domain" description="PAS" evidence="7">
    <location>
        <begin position="400"/>
        <end position="470"/>
    </location>
</feature>
<evidence type="ECO:0000256" key="3">
    <source>
        <dbReference type="ARBA" id="ARBA00022553"/>
    </source>
</evidence>
<keyword evidence="10" id="KW-1185">Reference proteome</keyword>
<dbReference type="EC" id="2.7.13.3" evidence="2"/>
<dbReference type="InterPro" id="IPR000014">
    <property type="entry name" value="PAS"/>
</dbReference>
<feature type="domain" description="PAS" evidence="7">
    <location>
        <begin position="655"/>
        <end position="726"/>
    </location>
</feature>
<dbReference type="PROSITE" id="PS50113">
    <property type="entry name" value="PAC"/>
    <property type="match status" value="5"/>
</dbReference>
<dbReference type="SUPFAM" id="SSF55785">
    <property type="entry name" value="PYP-like sensor domain (PAS domain)"/>
    <property type="match status" value="6"/>
</dbReference>
<dbReference type="InterPro" id="IPR003594">
    <property type="entry name" value="HATPase_dom"/>
</dbReference>
<dbReference type="InterPro" id="IPR003661">
    <property type="entry name" value="HisK_dim/P_dom"/>
</dbReference>
<proteinExistence type="predicted"/>
<dbReference type="InterPro" id="IPR035965">
    <property type="entry name" value="PAS-like_dom_sf"/>
</dbReference>
<feature type="domain" description="PAC" evidence="8">
    <location>
        <begin position="602"/>
        <end position="654"/>
    </location>
</feature>
<organism evidence="9 10">
    <name type="scientific">Roseivirga misakiensis</name>
    <dbReference type="NCBI Taxonomy" id="1563681"/>
    <lineage>
        <taxon>Bacteria</taxon>
        <taxon>Pseudomonadati</taxon>
        <taxon>Bacteroidota</taxon>
        <taxon>Cytophagia</taxon>
        <taxon>Cytophagales</taxon>
        <taxon>Roseivirgaceae</taxon>
        <taxon>Roseivirga</taxon>
    </lineage>
</organism>
<evidence type="ECO:0000256" key="1">
    <source>
        <dbReference type="ARBA" id="ARBA00000085"/>
    </source>
</evidence>
<dbReference type="InterPro" id="IPR001610">
    <property type="entry name" value="PAC"/>
</dbReference>
<dbReference type="PROSITE" id="PS50109">
    <property type="entry name" value="HIS_KIN"/>
    <property type="match status" value="1"/>
</dbReference>
<dbReference type="GO" id="GO:0000155">
    <property type="term" value="F:phosphorelay sensor kinase activity"/>
    <property type="evidence" value="ECO:0007669"/>
    <property type="project" value="InterPro"/>
</dbReference>
<keyword evidence="5" id="KW-0418">Kinase</keyword>
<evidence type="ECO:0000256" key="5">
    <source>
        <dbReference type="ARBA" id="ARBA00022777"/>
    </source>
</evidence>
<dbReference type="CDD" id="cd00075">
    <property type="entry name" value="HATPase"/>
    <property type="match status" value="1"/>
</dbReference>
<evidence type="ECO:0000259" key="6">
    <source>
        <dbReference type="PROSITE" id="PS50109"/>
    </source>
</evidence>
<sequence length="1011" mass="115318">MENIFRDTLNDFADAKIREVDLSSVISNLTETVWSINLTSEPYEIIYHNDPLAQHGNKEKLEAPPKTIEEWQQLIHPDDRDRVLEEVVNALGTGLASYSYRVKRKGVEYRYARDRVSVFFEDGRPIRIDGISIDIDSIRRSRLNLELSQQRLKSIVDALPDPVFISTKEGGTSIFANEILFKVYEMSPSDFLGKKVIQFYENFEGRKAYLEDLARYGHVQNHELLLTNKNGESFWVSASTMPLEFQNQECFITILQDVTVRKNLEREIKESNERYQLAVEGTNDVIWEYDFVSKYSYLSPQFWEGMDLPPVDRPLDDMLMSKYIIGDEQEIFTNELQAAYKDQLGDLTLEIKLVANKGRIIWALFKARIIYKANGQPQRAVGSLSNITSLKEAQSQLQESEAKYKLISENSSDCICLLELTGEFVFVSPSSTDVLGYTPEEMQKLGLGEFIQEEYRTQLKEAVLPVIQKEKKTASLVYQAYDKNKNLQWLETIAGAIFDNETGRAIYLQTSTRNVTDRIEAQQKLKESQERYKLITENSNDIVSLMDLKGDYIFISPSIKDTMGYTPEEMLGRNTTEFIHPEDLPQIANSMQEAIENKVKDSSAEFRFRHKSGEWRWVKVTGGIIVNDDGEAIFIRSNKTDITEKKITEDKLKKQEEQYKLVSENSGDVIALHDLNGRFTFVSPSCYRLSGLTVEEVMGMTDIYQYVHSEDKDKLKHAISDTIKNGRKDTITSFRLKKKDGEYLWVGISMTAILEANGRTKFIQSSTRDISEIIKVLEKERQLNKLKSSFISMASHEFRTPLTTIQSSNELIAMYLDKANVPVDMKLSKHVTRIRTELERLNSLLKDVFTLGRLDVGKAKLNKEITSITGIARQVVLENSVPFKNREIEIKTEGNERQVLLDSLLISHVLSNLLNNALKYSAGKMNPELLISFEEKAVKLSVTDFGIGIPKKDQDGLFESFSRASNVGDIEGTGLGLVIVKQFVEMHGGTINYKTKVNEGTTFTVTLPDLN</sequence>
<dbReference type="SUPFAM" id="SSF47384">
    <property type="entry name" value="Homodimeric domain of signal transducing histidine kinase"/>
    <property type="match status" value="1"/>
</dbReference>
<dbReference type="PROSITE" id="PS50112">
    <property type="entry name" value="PAS"/>
    <property type="match status" value="5"/>
</dbReference>
<feature type="domain" description="PAS" evidence="7">
    <location>
        <begin position="148"/>
        <end position="197"/>
    </location>
</feature>
<dbReference type="AlphaFoldDB" id="A0A1E5T836"/>
<dbReference type="SUPFAM" id="SSF55874">
    <property type="entry name" value="ATPase domain of HSP90 chaperone/DNA topoisomerase II/histidine kinase"/>
    <property type="match status" value="1"/>
</dbReference>
<evidence type="ECO:0000259" key="7">
    <source>
        <dbReference type="PROSITE" id="PS50112"/>
    </source>
</evidence>
<dbReference type="Pfam" id="PF13426">
    <property type="entry name" value="PAS_9"/>
    <property type="match status" value="1"/>
</dbReference>
<dbReference type="SMART" id="SM00387">
    <property type="entry name" value="HATPase_c"/>
    <property type="match status" value="1"/>
</dbReference>
<dbReference type="SMART" id="SM00086">
    <property type="entry name" value="PAC"/>
    <property type="match status" value="6"/>
</dbReference>
<dbReference type="Pfam" id="PF02518">
    <property type="entry name" value="HATPase_c"/>
    <property type="match status" value="1"/>
</dbReference>
<evidence type="ECO:0000259" key="8">
    <source>
        <dbReference type="PROSITE" id="PS50113"/>
    </source>
</evidence>
<dbReference type="InterPro" id="IPR000700">
    <property type="entry name" value="PAS-assoc_C"/>
</dbReference>
<dbReference type="PRINTS" id="PR00344">
    <property type="entry name" value="BCTRLSENSOR"/>
</dbReference>
<feature type="domain" description="PAS" evidence="7">
    <location>
        <begin position="528"/>
        <end position="598"/>
    </location>
</feature>
<comment type="caution">
    <text evidence="9">The sequence shown here is derived from an EMBL/GenBank/DDBJ whole genome shotgun (WGS) entry which is preliminary data.</text>
</comment>
<dbReference type="SMART" id="SM00388">
    <property type="entry name" value="HisKA"/>
    <property type="match status" value="1"/>
</dbReference>
<dbReference type="Pfam" id="PF08447">
    <property type="entry name" value="PAS_3"/>
    <property type="match status" value="4"/>
</dbReference>
<dbReference type="PANTHER" id="PTHR43304:SF1">
    <property type="entry name" value="PAC DOMAIN-CONTAINING PROTEIN"/>
    <property type="match status" value="1"/>
</dbReference>
<dbReference type="InterPro" id="IPR052162">
    <property type="entry name" value="Sensor_kinase/Photoreceptor"/>
</dbReference>
<evidence type="ECO:0000256" key="4">
    <source>
        <dbReference type="ARBA" id="ARBA00022679"/>
    </source>
</evidence>
<dbReference type="Gene3D" id="3.30.565.10">
    <property type="entry name" value="Histidine kinase-like ATPase, C-terminal domain"/>
    <property type="match status" value="1"/>
</dbReference>
<dbReference type="InterPro" id="IPR004358">
    <property type="entry name" value="Sig_transdc_His_kin-like_C"/>
</dbReference>
<feature type="domain" description="Histidine kinase" evidence="6">
    <location>
        <begin position="793"/>
        <end position="1011"/>
    </location>
</feature>
<dbReference type="Proteomes" id="UP000095552">
    <property type="component" value="Unassembled WGS sequence"/>
</dbReference>
<comment type="catalytic activity">
    <reaction evidence="1">
        <text>ATP + protein L-histidine = ADP + protein N-phospho-L-histidine.</text>
        <dbReference type="EC" id="2.7.13.3"/>
    </reaction>
</comment>
<dbReference type="InterPro" id="IPR036890">
    <property type="entry name" value="HATPase_C_sf"/>
</dbReference>
<name>A0A1E5T836_9BACT</name>
<evidence type="ECO:0000313" key="10">
    <source>
        <dbReference type="Proteomes" id="UP000095552"/>
    </source>
</evidence>
<accession>A0A1E5T836</accession>
<dbReference type="Gene3D" id="1.10.287.130">
    <property type="match status" value="1"/>
</dbReference>
<dbReference type="CDD" id="cd00130">
    <property type="entry name" value="PAS"/>
    <property type="match status" value="4"/>
</dbReference>
<feature type="domain" description="PAS" evidence="7">
    <location>
        <begin position="18"/>
        <end position="94"/>
    </location>
</feature>
<dbReference type="STRING" id="1563681.BFP71_00280"/>
<dbReference type="RefSeq" id="WP_069833460.1">
    <property type="nucleotide sequence ID" value="NZ_MDGQ01000002.1"/>
</dbReference>
<feature type="domain" description="PAC" evidence="8">
    <location>
        <begin position="474"/>
        <end position="527"/>
    </location>
</feature>
<dbReference type="InterPro" id="IPR005467">
    <property type="entry name" value="His_kinase_dom"/>
</dbReference>
<dbReference type="InterPro" id="IPR013655">
    <property type="entry name" value="PAS_fold_3"/>
</dbReference>
<dbReference type="EMBL" id="MDGQ01000002">
    <property type="protein sequence ID" value="OEK07477.1"/>
    <property type="molecule type" value="Genomic_DNA"/>
</dbReference>
<gene>
    <name evidence="9" type="ORF">BFP71_00280</name>
</gene>
<feature type="domain" description="PAC" evidence="8">
    <location>
        <begin position="730"/>
        <end position="782"/>
    </location>
</feature>
<reference evidence="9 10" key="1">
    <citation type="submission" date="2016-08" db="EMBL/GenBank/DDBJ databases">
        <title>Draft genome of Fabibacter sp. strain SK-8.</title>
        <authorList>
            <person name="Wong S.-K."/>
            <person name="Hamasaki K."/>
            <person name="Yoshizawa S."/>
        </authorList>
    </citation>
    <scope>NUCLEOTIDE SEQUENCE [LARGE SCALE GENOMIC DNA]</scope>
    <source>
        <strain evidence="9 10">SK-8</strain>
    </source>
</reference>
<keyword evidence="3" id="KW-0597">Phosphoprotein</keyword>
<keyword evidence="4" id="KW-0808">Transferase</keyword>
<feature type="domain" description="PAC" evidence="8">
    <location>
        <begin position="347"/>
        <end position="399"/>
    </location>
</feature>